<organism evidence="2 3">
    <name type="scientific">Puccinia sorghi</name>
    <dbReference type="NCBI Taxonomy" id="27349"/>
    <lineage>
        <taxon>Eukaryota</taxon>
        <taxon>Fungi</taxon>
        <taxon>Dikarya</taxon>
        <taxon>Basidiomycota</taxon>
        <taxon>Pucciniomycotina</taxon>
        <taxon>Pucciniomycetes</taxon>
        <taxon>Pucciniales</taxon>
        <taxon>Pucciniaceae</taxon>
        <taxon>Puccinia</taxon>
    </lineage>
</organism>
<dbReference type="Proteomes" id="UP000037035">
    <property type="component" value="Unassembled WGS sequence"/>
</dbReference>
<dbReference type="VEuPathDB" id="FungiDB:VP01_2900g1"/>
<keyword evidence="3" id="KW-1185">Reference proteome</keyword>
<comment type="caution">
    <text evidence="2">The sequence shown here is derived from an EMBL/GenBank/DDBJ whole genome shotgun (WGS) entry which is preliminary data.</text>
</comment>
<accession>A0A0L6V267</accession>
<evidence type="ECO:0000256" key="1">
    <source>
        <dbReference type="SAM" id="MobiDB-lite"/>
    </source>
</evidence>
<gene>
    <name evidence="2" type="ORF">VP01_2900g1</name>
</gene>
<feature type="region of interest" description="Disordered" evidence="1">
    <location>
        <begin position="124"/>
        <end position="160"/>
    </location>
</feature>
<evidence type="ECO:0000313" key="2">
    <source>
        <dbReference type="EMBL" id="KNZ54607.1"/>
    </source>
</evidence>
<proteinExistence type="predicted"/>
<protein>
    <submittedName>
        <fullName evidence="2">Uncharacterized protein</fullName>
    </submittedName>
</protein>
<name>A0A0L6V267_9BASI</name>
<reference evidence="2 3" key="1">
    <citation type="submission" date="2015-08" db="EMBL/GenBank/DDBJ databases">
        <title>Next Generation Sequencing and Analysis of the Genome of Puccinia sorghi L Schw, the Causal Agent of Maize Common Rust.</title>
        <authorList>
            <person name="Rochi L."/>
            <person name="Burguener G."/>
            <person name="Darino M."/>
            <person name="Turjanski A."/>
            <person name="Kreff E."/>
            <person name="Dieguez M.J."/>
            <person name="Sacco F."/>
        </authorList>
    </citation>
    <scope>NUCLEOTIDE SEQUENCE [LARGE SCALE GENOMIC DNA]</scope>
    <source>
        <strain evidence="2 3">RO10H11247</strain>
    </source>
</reference>
<sequence>MSPAAKELQGFLLDIIVRAQFDSFADPILQRPITPQNLLQQPIPITPSKGPNLQLQNFFRVLGIGPLVMFDFSISFMIYCAEKIKCNTTHWVVLFQLFNLLISFNAKDNLSWIGFQKLVANNNSQRNDPSTSSMRWSDHLKRKSLKGSGPSTKGGISDKGYEEDPFQVSWPLDQLCRLGHGHVCIRIHRSKLLPPTSVGFPLLTILMVGFCIQEDSSNVYFNDLDIDIDHIYAKYGMNSDYDCIHPVYLDPTNPN</sequence>
<feature type="compositionally biased region" description="Polar residues" evidence="1">
    <location>
        <begin position="124"/>
        <end position="135"/>
    </location>
</feature>
<evidence type="ECO:0000313" key="3">
    <source>
        <dbReference type="Proteomes" id="UP000037035"/>
    </source>
</evidence>
<dbReference type="EMBL" id="LAVV01007836">
    <property type="protein sequence ID" value="KNZ54607.1"/>
    <property type="molecule type" value="Genomic_DNA"/>
</dbReference>
<dbReference type="AlphaFoldDB" id="A0A0L6V267"/>